<sequence length="679" mass="75863">MIRLTSVTHRNDKIRSPMAYHDSSYGRRAINHNNDWLVVQRSTVISSIQVSLGSLSNMRSLTYFSTTDIEFLHLHRQPSPHLQNLDPFVSPPYRASGILDLVQAALFSRSCWRSSTSAITQPTCQAYTKTGQFPRLHLVFTTSYDSLPSTTYESKHHSRSILASYDVLTHTCTLSKDWVGGSPWKVASGMSKLFLSKNLQVNFIASLTFMTEYLSQDPSMVPLKTASHVITAWSILLTLHSHIRYDQPVPPSVGPALGSQSPCHMGKTTTQQWETDEGMHPARSGPYILIFGMSAPVDTATTPLARLVESSNPSVIGTKRRKSSTINRLQNTDSVMLDASAGDLSDGSQTSDVFVQQKAPVPAKVSFITSFNSLKKISSPFVCIRAEAFWNKNLTDLLGPAKNKLIIILVRAVGPNVRDRARADESLIWALLKLEVRPSEIQAQPEYVKYPNEWLIHIPAIDTSKMPNYNNALRGIFCDPQAPNNLGFIWSLTVGRDLKNNWTGKVHPLIFTCYIPALLASACINKPPFTSGVTSFISGSGKTFDAEIGNVSPKTSLFGELSVFTGVWRVEVTRFPDHSLLDEYWKGKDKITMPVIWKGERFDLDLVSGCSFCRFEEHDDGQLCPYEITLKAARLRDIDKEFQHQLRTQVVTVPSRRQARNFNCARGEDTRPPSLPRPN</sequence>
<organism evidence="1 2">
    <name type="scientific">Austropuccinia psidii MF-1</name>
    <dbReference type="NCBI Taxonomy" id="1389203"/>
    <lineage>
        <taxon>Eukaryota</taxon>
        <taxon>Fungi</taxon>
        <taxon>Dikarya</taxon>
        <taxon>Basidiomycota</taxon>
        <taxon>Pucciniomycotina</taxon>
        <taxon>Pucciniomycetes</taxon>
        <taxon>Pucciniales</taxon>
        <taxon>Sphaerophragmiaceae</taxon>
        <taxon>Austropuccinia</taxon>
    </lineage>
</organism>
<gene>
    <name evidence="1" type="ORF">O181_014017</name>
</gene>
<protein>
    <submittedName>
        <fullName evidence="1">Uncharacterized protein</fullName>
    </submittedName>
</protein>
<reference evidence="1" key="1">
    <citation type="submission" date="2021-03" db="EMBL/GenBank/DDBJ databases">
        <title>Draft genome sequence of rust myrtle Austropuccinia psidii MF-1, a brazilian biotype.</title>
        <authorList>
            <person name="Quecine M.C."/>
            <person name="Pachon D.M.R."/>
            <person name="Bonatelli M.L."/>
            <person name="Correr F.H."/>
            <person name="Franceschini L.M."/>
            <person name="Leite T.F."/>
            <person name="Margarido G.R.A."/>
            <person name="Almeida C.A."/>
            <person name="Ferrarezi J.A."/>
            <person name="Labate C.A."/>
        </authorList>
    </citation>
    <scope>NUCLEOTIDE SEQUENCE</scope>
    <source>
        <strain evidence="1">MF-1</strain>
    </source>
</reference>
<dbReference type="AlphaFoldDB" id="A0A9Q3C0U6"/>
<accession>A0A9Q3C0U6</accession>
<keyword evidence="2" id="KW-1185">Reference proteome</keyword>
<dbReference type="EMBL" id="AVOT02003691">
    <property type="protein sequence ID" value="MBW0474302.1"/>
    <property type="molecule type" value="Genomic_DNA"/>
</dbReference>
<comment type="caution">
    <text evidence="1">The sequence shown here is derived from an EMBL/GenBank/DDBJ whole genome shotgun (WGS) entry which is preliminary data.</text>
</comment>
<name>A0A9Q3C0U6_9BASI</name>
<evidence type="ECO:0000313" key="1">
    <source>
        <dbReference type="EMBL" id="MBW0474302.1"/>
    </source>
</evidence>
<dbReference type="Proteomes" id="UP000765509">
    <property type="component" value="Unassembled WGS sequence"/>
</dbReference>
<evidence type="ECO:0000313" key="2">
    <source>
        <dbReference type="Proteomes" id="UP000765509"/>
    </source>
</evidence>
<proteinExistence type="predicted"/>